<name>A0A7Y9IX62_9BURK</name>
<feature type="domain" description="Carboxymuconolactone decarboxylase-like" evidence="1">
    <location>
        <begin position="41"/>
        <end position="123"/>
    </location>
</feature>
<organism evidence="2 3">
    <name type="scientific">Pigmentiphaga litoralis</name>
    <dbReference type="NCBI Taxonomy" id="516702"/>
    <lineage>
        <taxon>Bacteria</taxon>
        <taxon>Pseudomonadati</taxon>
        <taxon>Pseudomonadota</taxon>
        <taxon>Betaproteobacteria</taxon>
        <taxon>Burkholderiales</taxon>
        <taxon>Alcaligenaceae</taxon>
        <taxon>Pigmentiphaga</taxon>
    </lineage>
</organism>
<dbReference type="InterPro" id="IPR003779">
    <property type="entry name" value="CMD-like"/>
</dbReference>
<dbReference type="InterPro" id="IPR029032">
    <property type="entry name" value="AhpD-like"/>
</dbReference>
<evidence type="ECO:0000313" key="3">
    <source>
        <dbReference type="Proteomes" id="UP000542125"/>
    </source>
</evidence>
<evidence type="ECO:0000313" key="2">
    <source>
        <dbReference type="EMBL" id="NYE84731.1"/>
    </source>
</evidence>
<comment type="caution">
    <text evidence="2">The sequence shown here is derived from an EMBL/GenBank/DDBJ whole genome shotgun (WGS) entry which is preliminary data.</text>
</comment>
<dbReference type="EMBL" id="JACBYR010000001">
    <property type="protein sequence ID" value="NYE84731.1"/>
    <property type="molecule type" value="Genomic_DNA"/>
</dbReference>
<dbReference type="AlphaFoldDB" id="A0A7Y9IX62"/>
<gene>
    <name evidence="2" type="ORF">FHW18_004002</name>
</gene>
<dbReference type="RefSeq" id="WP_179588388.1">
    <property type="nucleotide sequence ID" value="NZ_JACBYR010000001.1"/>
</dbReference>
<keyword evidence="2" id="KW-0560">Oxidoreductase</keyword>
<reference evidence="2 3" key="1">
    <citation type="submission" date="2020-07" db="EMBL/GenBank/DDBJ databases">
        <title>Genomic Encyclopedia of Type Strains, Phase IV (KMG-V): Genome sequencing to study the core and pangenomes of soil and plant-associated prokaryotes.</title>
        <authorList>
            <person name="Whitman W."/>
        </authorList>
    </citation>
    <scope>NUCLEOTIDE SEQUENCE [LARGE SCALE GENOMIC DNA]</scope>
    <source>
        <strain evidence="2 3">SAS40</strain>
    </source>
</reference>
<dbReference type="SUPFAM" id="SSF69118">
    <property type="entry name" value="AhpD-like"/>
    <property type="match status" value="1"/>
</dbReference>
<evidence type="ECO:0000259" key="1">
    <source>
        <dbReference type="Pfam" id="PF02627"/>
    </source>
</evidence>
<sequence>MARIPYVDETTNPELAPAIGRIRAERRGKLIPVYGLLLHSPAIAEEWLAFINAVRWKTQLGARLREIVILRVAVLNHASYVVDVHRQHFTGKDGLDDAACDALLADTVDSDAFSPTEHAVIAYVDALTREAQVPDAVFARLRPKFDTRQIVELSVLIGAYNMHTRVLNALRIDPE</sequence>
<dbReference type="PANTHER" id="PTHR34846">
    <property type="entry name" value="4-CARBOXYMUCONOLACTONE DECARBOXYLASE FAMILY PROTEIN (AFU_ORTHOLOGUE AFUA_6G11590)"/>
    <property type="match status" value="1"/>
</dbReference>
<dbReference type="Proteomes" id="UP000542125">
    <property type="component" value="Unassembled WGS sequence"/>
</dbReference>
<proteinExistence type="predicted"/>
<dbReference type="PANTHER" id="PTHR34846:SF11">
    <property type="entry name" value="4-CARBOXYMUCONOLACTONE DECARBOXYLASE FAMILY PROTEIN (AFU_ORTHOLOGUE AFUA_6G11590)"/>
    <property type="match status" value="1"/>
</dbReference>
<dbReference type="Gene3D" id="1.20.1290.10">
    <property type="entry name" value="AhpD-like"/>
    <property type="match status" value="1"/>
</dbReference>
<keyword evidence="2" id="KW-0575">Peroxidase</keyword>
<accession>A0A7Y9IX62</accession>
<dbReference type="GO" id="GO:0051920">
    <property type="term" value="F:peroxiredoxin activity"/>
    <property type="evidence" value="ECO:0007669"/>
    <property type="project" value="InterPro"/>
</dbReference>
<dbReference type="Pfam" id="PF02627">
    <property type="entry name" value="CMD"/>
    <property type="match status" value="1"/>
</dbReference>
<protein>
    <submittedName>
        <fullName evidence="2">Alkylhydroperoxidase family enzyme</fullName>
    </submittedName>
</protein>
<keyword evidence="3" id="KW-1185">Reference proteome</keyword>